<dbReference type="InterPro" id="IPR036259">
    <property type="entry name" value="MFS_trans_sf"/>
</dbReference>
<dbReference type="GO" id="GO:0012505">
    <property type="term" value="C:endomembrane system"/>
    <property type="evidence" value="ECO:0007669"/>
    <property type="project" value="UniProtKB-SubCell"/>
</dbReference>
<evidence type="ECO:0000256" key="5">
    <source>
        <dbReference type="ARBA" id="ARBA00023136"/>
    </source>
</evidence>
<dbReference type="AlphaFoldDB" id="A0A838ZT33"/>
<sequence length="431" mass="48531">MIQKNDKGIVNAWKFYDWANSVHSLVIASAIFPIYYGAVTTVADSGTRITFLGFHPDAAFNFTLAICFFLVILLSPVLSSIADTIGNKKRFLQFFCYLGSLSCMGLFFFTEENIWLGLLLNLLAALGYWGSMVFYNSYLPEIVSEDKMDKVSAQGFMVGYVGSVILLVICLVLIQIVGKGNEGFWTRLSFVFVGLWWMGFAQITFRRIPNNIHNKKIPKNIIQSSFKELRNTANELNKFSQLRIFLGSFFFYSLGMQTIFLIAALFGQSEIGLTTDKLIMTILLIQLEAILGAWLFSFLSGKIGNRNTLLIGIFIWVIVCIIGYLIKKNSPTVEMQFYIMAALVGLVMGGIQALSRSTYAKLLPPTDDHTTYFSFYDVFEKLALCLGLFLFGVIIEMTDGMKVSTLAMGASFCMSFVIMCFLKMKTKWKDE</sequence>
<evidence type="ECO:0000313" key="9">
    <source>
        <dbReference type="Proteomes" id="UP000552241"/>
    </source>
</evidence>
<dbReference type="PANTHER" id="PTHR23519">
    <property type="entry name" value="AUTOPHAGY-RELATED PROTEIN 22"/>
    <property type="match status" value="1"/>
</dbReference>
<comment type="caution">
    <text evidence="8">The sequence shown here is derived from an EMBL/GenBank/DDBJ whole genome shotgun (WGS) entry which is preliminary data.</text>
</comment>
<evidence type="ECO:0000259" key="7">
    <source>
        <dbReference type="PROSITE" id="PS50850"/>
    </source>
</evidence>
<dbReference type="InterPro" id="IPR020846">
    <property type="entry name" value="MFS_dom"/>
</dbReference>
<feature type="transmembrane region" description="Helical" evidence="6">
    <location>
        <begin position="58"/>
        <end position="79"/>
    </location>
</feature>
<feature type="transmembrane region" description="Helical" evidence="6">
    <location>
        <begin position="156"/>
        <end position="178"/>
    </location>
</feature>
<dbReference type="EMBL" id="JACDZE010000003">
    <property type="protein sequence ID" value="MBA5630113.1"/>
    <property type="molecule type" value="Genomic_DNA"/>
</dbReference>
<feature type="transmembrane region" description="Helical" evidence="6">
    <location>
        <begin position="375"/>
        <end position="395"/>
    </location>
</feature>
<accession>A0A838ZT33</accession>
<feature type="transmembrane region" description="Helical" evidence="6">
    <location>
        <begin position="115"/>
        <end position="135"/>
    </location>
</feature>
<comment type="subcellular location">
    <subcellularLocation>
        <location evidence="1">Endomembrane system</location>
        <topology evidence="1">Multi-pass membrane protein</topology>
    </subcellularLocation>
</comment>
<organism evidence="8 9">
    <name type="scientific">Moheibacter lacus</name>
    <dbReference type="NCBI Taxonomy" id="2745851"/>
    <lineage>
        <taxon>Bacteria</taxon>
        <taxon>Pseudomonadati</taxon>
        <taxon>Bacteroidota</taxon>
        <taxon>Flavobacteriia</taxon>
        <taxon>Flavobacteriales</taxon>
        <taxon>Weeksellaceae</taxon>
        <taxon>Moheibacter</taxon>
    </lineage>
</organism>
<dbReference type="Proteomes" id="UP000552241">
    <property type="component" value="Unassembled WGS sequence"/>
</dbReference>
<dbReference type="InterPro" id="IPR050495">
    <property type="entry name" value="ATG22/LtaA_families"/>
</dbReference>
<evidence type="ECO:0000256" key="6">
    <source>
        <dbReference type="SAM" id="Phobius"/>
    </source>
</evidence>
<evidence type="ECO:0000256" key="4">
    <source>
        <dbReference type="ARBA" id="ARBA00022989"/>
    </source>
</evidence>
<dbReference type="PANTHER" id="PTHR23519:SF1">
    <property type="entry name" value="AUTOPHAGY-RELATED PROTEIN 22"/>
    <property type="match status" value="1"/>
</dbReference>
<feature type="transmembrane region" description="Helical" evidence="6">
    <location>
        <begin position="337"/>
        <end position="354"/>
    </location>
</feature>
<name>A0A838ZT33_9FLAO</name>
<feature type="transmembrane region" description="Helical" evidence="6">
    <location>
        <begin position="278"/>
        <end position="296"/>
    </location>
</feature>
<feature type="domain" description="Major facilitator superfamily (MFS) profile" evidence="7">
    <location>
        <begin position="241"/>
        <end position="431"/>
    </location>
</feature>
<feature type="transmembrane region" description="Helical" evidence="6">
    <location>
        <begin position="308"/>
        <end position="325"/>
    </location>
</feature>
<feature type="transmembrane region" description="Helical" evidence="6">
    <location>
        <begin position="184"/>
        <end position="205"/>
    </location>
</feature>
<evidence type="ECO:0000256" key="2">
    <source>
        <dbReference type="ARBA" id="ARBA00022448"/>
    </source>
</evidence>
<dbReference type="Gene3D" id="1.20.1250.20">
    <property type="entry name" value="MFS general substrate transporter like domains"/>
    <property type="match status" value="1"/>
</dbReference>
<feature type="transmembrane region" description="Helical" evidence="6">
    <location>
        <begin position="401"/>
        <end position="422"/>
    </location>
</feature>
<keyword evidence="5 6" id="KW-0472">Membrane</keyword>
<dbReference type="PROSITE" id="PS50850">
    <property type="entry name" value="MFS"/>
    <property type="match status" value="1"/>
</dbReference>
<dbReference type="SUPFAM" id="SSF103473">
    <property type="entry name" value="MFS general substrate transporter"/>
    <property type="match status" value="1"/>
</dbReference>
<reference evidence="8 9" key="1">
    <citation type="submission" date="2020-07" db="EMBL/GenBank/DDBJ databases">
        <title>Moheibacter lacus sp. nov., a member of the family Flavobacteriaceae isolated from freshwater lake sediment.</title>
        <authorList>
            <person name="Liu Y."/>
        </authorList>
    </citation>
    <scope>NUCLEOTIDE SEQUENCE [LARGE SCALE GENOMIC DNA]</scope>
    <source>
        <strain evidence="8 9">BDHS18</strain>
    </source>
</reference>
<keyword evidence="3 6" id="KW-0812">Transmembrane</keyword>
<dbReference type="Pfam" id="PF11700">
    <property type="entry name" value="ATG22"/>
    <property type="match status" value="1"/>
</dbReference>
<evidence type="ECO:0000313" key="8">
    <source>
        <dbReference type="EMBL" id="MBA5630113.1"/>
    </source>
</evidence>
<feature type="transmembrane region" description="Helical" evidence="6">
    <location>
        <begin position="244"/>
        <end position="266"/>
    </location>
</feature>
<dbReference type="InterPro" id="IPR024671">
    <property type="entry name" value="Atg22-like"/>
</dbReference>
<gene>
    <name evidence="8" type="ORF">HU137_10050</name>
</gene>
<keyword evidence="9" id="KW-1185">Reference proteome</keyword>
<dbReference type="RefSeq" id="WP_182043717.1">
    <property type="nucleotide sequence ID" value="NZ_JACDZE010000003.1"/>
</dbReference>
<keyword evidence="4 6" id="KW-1133">Transmembrane helix</keyword>
<proteinExistence type="predicted"/>
<protein>
    <submittedName>
        <fullName evidence="8">MFS transporter</fullName>
    </submittedName>
</protein>
<keyword evidence="2" id="KW-0813">Transport</keyword>
<feature type="transmembrane region" description="Helical" evidence="6">
    <location>
        <begin position="91"/>
        <end position="109"/>
    </location>
</feature>
<dbReference type="GO" id="GO:0022857">
    <property type="term" value="F:transmembrane transporter activity"/>
    <property type="evidence" value="ECO:0007669"/>
    <property type="project" value="InterPro"/>
</dbReference>
<evidence type="ECO:0000256" key="3">
    <source>
        <dbReference type="ARBA" id="ARBA00022692"/>
    </source>
</evidence>
<evidence type="ECO:0000256" key="1">
    <source>
        <dbReference type="ARBA" id="ARBA00004127"/>
    </source>
</evidence>
<feature type="transmembrane region" description="Helical" evidence="6">
    <location>
        <begin position="21"/>
        <end position="38"/>
    </location>
</feature>